<dbReference type="RefSeq" id="WP_011414175.1">
    <property type="nucleotide sequence ID" value="NC_007722.1"/>
</dbReference>
<dbReference type="CDD" id="cd16279">
    <property type="entry name" value="metallo-hydrolase-like_MBL-fold"/>
    <property type="match status" value="1"/>
</dbReference>
<feature type="domain" description="Metallo-beta-lactamase" evidence="1">
    <location>
        <begin position="34"/>
        <end position="204"/>
    </location>
</feature>
<dbReference type="HOGENOM" id="CLU_044538_2_1_5"/>
<evidence type="ECO:0000313" key="2">
    <source>
        <dbReference type="EMBL" id="ABC63339.1"/>
    </source>
</evidence>
<dbReference type="GO" id="GO:0016787">
    <property type="term" value="F:hydrolase activity"/>
    <property type="evidence" value="ECO:0007669"/>
    <property type="project" value="UniProtKB-KW"/>
</dbReference>
<gene>
    <name evidence="2" type="ordered locus">ELI_06235</name>
</gene>
<evidence type="ECO:0000313" key="3">
    <source>
        <dbReference type="Proteomes" id="UP000008808"/>
    </source>
</evidence>
<dbReference type="InterPro" id="IPR001279">
    <property type="entry name" value="Metallo-B-lactamas"/>
</dbReference>
<reference evidence="3" key="1">
    <citation type="journal article" date="2009" name="J. Bacteriol.">
        <title>Complete genome sequence of Erythrobacter litoralis HTCC2594.</title>
        <authorList>
            <person name="Oh H.M."/>
            <person name="Giovannoni S.J."/>
            <person name="Ferriera S."/>
            <person name="Johnson J."/>
            <person name="Cho J.C."/>
        </authorList>
    </citation>
    <scope>NUCLEOTIDE SEQUENCE [LARGE SCALE GENOMIC DNA]</scope>
    <source>
        <strain evidence="3">HTCC2594</strain>
    </source>
</reference>
<name>Q2NAF2_ERYLH</name>
<evidence type="ECO:0000259" key="1">
    <source>
        <dbReference type="SMART" id="SM00849"/>
    </source>
</evidence>
<dbReference type="OrthoDB" id="9781189at2"/>
<dbReference type="Proteomes" id="UP000008808">
    <property type="component" value="Chromosome"/>
</dbReference>
<sequence>MKVVMLGTGTSTGVPRINGDWGDCDPNEPRNRRSRVSILLENKQGQRVLVDTSTDLRAQFLANGITSLDGVFWTHDHADHCHGIDDLRSFRYGRSAPLPGFASERTCANLRKRFSFVFAGEHGYPTIVSLQELDRQAMHAGFGLSWVEMPHGPTYSTGFVFESDGKTIGYATDFSEITDAMLDTFKGIDILVCDCLRREPHPTHAHLGMALQFKQRTKAKRMILTHMDKSMDYRSLCDEVPKDVIVGYDGLEVEA</sequence>
<dbReference type="InterPro" id="IPR036866">
    <property type="entry name" value="RibonucZ/Hydroxyglut_hydro"/>
</dbReference>
<dbReference type="EMBL" id="CP000157">
    <property type="protein sequence ID" value="ABC63339.1"/>
    <property type="molecule type" value="Genomic_DNA"/>
</dbReference>
<dbReference type="Pfam" id="PF12706">
    <property type="entry name" value="Lactamase_B_2"/>
    <property type="match status" value="1"/>
</dbReference>
<dbReference type="KEGG" id="eli:ELI_06235"/>
<organism evidence="2 3">
    <name type="scientific">Erythrobacter litoralis (strain HTCC2594)</name>
    <dbReference type="NCBI Taxonomy" id="314225"/>
    <lineage>
        <taxon>Bacteria</taxon>
        <taxon>Pseudomonadati</taxon>
        <taxon>Pseudomonadota</taxon>
        <taxon>Alphaproteobacteria</taxon>
        <taxon>Sphingomonadales</taxon>
        <taxon>Erythrobacteraceae</taxon>
        <taxon>Erythrobacter/Porphyrobacter group</taxon>
        <taxon>Erythrobacter</taxon>
    </lineage>
</organism>
<dbReference type="SMART" id="SM00849">
    <property type="entry name" value="Lactamase_B"/>
    <property type="match status" value="1"/>
</dbReference>
<keyword evidence="3" id="KW-1185">Reference proteome</keyword>
<dbReference type="AlphaFoldDB" id="Q2NAF2"/>
<dbReference type="PANTHER" id="PTHR42663:SF6">
    <property type="entry name" value="HYDROLASE C777.06C-RELATED"/>
    <property type="match status" value="1"/>
</dbReference>
<dbReference type="PANTHER" id="PTHR42663">
    <property type="entry name" value="HYDROLASE C777.06C-RELATED-RELATED"/>
    <property type="match status" value="1"/>
</dbReference>
<accession>Q2NAF2</accession>
<protein>
    <submittedName>
        <fullName evidence="2">Metal-dependent hydrolase</fullName>
    </submittedName>
</protein>
<keyword evidence="2" id="KW-0378">Hydrolase</keyword>
<dbReference type="Gene3D" id="3.60.15.10">
    <property type="entry name" value="Ribonuclease Z/Hydroxyacylglutathione hydrolase-like"/>
    <property type="match status" value="1"/>
</dbReference>
<proteinExistence type="predicted"/>
<dbReference type="eggNOG" id="COG1235">
    <property type="taxonomic scope" value="Bacteria"/>
</dbReference>
<dbReference type="SUPFAM" id="SSF56281">
    <property type="entry name" value="Metallo-hydrolase/oxidoreductase"/>
    <property type="match status" value="1"/>
</dbReference>
<dbReference type="STRING" id="314225.ELI_06235"/>